<feature type="chain" id="PRO_5039584310" description="Ig-like domain-containing protein" evidence="2">
    <location>
        <begin position="21"/>
        <end position="222"/>
    </location>
</feature>
<feature type="region of interest" description="Disordered" evidence="1">
    <location>
        <begin position="27"/>
        <end position="59"/>
    </location>
</feature>
<keyword evidence="4" id="KW-1185">Reference proteome</keyword>
<dbReference type="Proteomes" id="UP000322159">
    <property type="component" value="Chromosome"/>
</dbReference>
<dbReference type="AlphaFoldDB" id="A0A5C1Y6J1"/>
<evidence type="ECO:0008006" key="5">
    <source>
        <dbReference type="Google" id="ProtNLM"/>
    </source>
</evidence>
<keyword evidence="2" id="KW-0732">Signal</keyword>
<proteinExistence type="predicted"/>
<gene>
    <name evidence="3" type="ORF">FLP23_06365</name>
</gene>
<organism evidence="3 4">
    <name type="scientific">Protaetiibacter larvae</name>
    <dbReference type="NCBI Taxonomy" id="2592654"/>
    <lineage>
        <taxon>Bacteria</taxon>
        <taxon>Bacillati</taxon>
        <taxon>Actinomycetota</taxon>
        <taxon>Actinomycetes</taxon>
        <taxon>Micrococcales</taxon>
        <taxon>Microbacteriaceae</taxon>
        <taxon>Protaetiibacter</taxon>
    </lineage>
</organism>
<evidence type="ECO:0000256" key="1">
    <source>
        <dbReference type="SAM" id="MobiDB-lite"/>
    </source>
</evidence>
<dbReference type="RefSeq" id="WP_149325083.1">
    <property type="nucleotide sequence ID" value="NZ_CP043504.1"/>
</dbReference>
<dbReference type="EMBL" id="CP043504">
    <property type="protein sequence ID" value="QEO09663.1"/>
    <property type="molecule type" value="Genomic_DNA"/>
</dbReference>
<accession>A0A5C1Y6J1</accession>
<protein>
    <recommendedName>
        <fullName evidence="5">Ig-like domain-containing protein</fullName>
    </recommendedName>
</protein>
<dbReference type="OrthoDB" id="9849399at2"/>
<evidence type="ECO:0000313" key="3">
    <source>
        <dbReference type="EMBL" id="QEO09663.1"/>
    </source>
</evidence>
<evidence type="ECO:0000256" key="2">
    <source>
        <dbReference type="SAM" id="SignalP"/>
    </source>
</evidence>
<dbReference type="PROSITE" id="PS51257">
    <property type="entry name" value="PROKAR_LIPOPROTEIN"/>
    <property type="match status" value="1"/>
</dbReference>
<feature type="signal peptide" evidence="2">
    <location>
        <begin position="1"/>
        <end position="20"/>
    </location>
</feature>
<evidence type="ECO:0000313" key="4">
    <source>
        <dbReference type="Proteomes" id="UP000322159"/>
    </source>
</evidence>
<feature type="compositionally biased region" description="Gly residues" evidence="1">
    <location>
        <begin position="27"/>
        <end position="41"/>
    </location>
</feature>
<reference evidence="3 4" key="1">
    <citation type="submission" date="2019-09" db="EMBL/GenBank/DDBJ databases">
        <title>Genome sequencing of strain KACC 19322.</title>
        <authorList>
            <person name="Heo J."/>
            <person name="Kim S.-J."/>
            <person name="Kim J.-S."/>
            <person name="Hong S.-B."/>
            <person name="Kwon S.-W."/>
        </authorList>
    </citation>
    <scope>NUCLEOTIDE SEQUENCE [LARGE SCALE GENOMIC DNA]</scope>
    <source>
        <strain evidence="3 4">KACC 19322</strain>
    </source>
</reference>
<name>A0A5C1Y6J1_9MICO</name>
<sequence length="222" mass="21898">MLSRTAAALALPVLALLALTGCTPGGGPGGGADEGTGGARGGATDEPGDGTGSDSGLGPVLTDCVNGDWHADLGDLASQLGAQLAAGGLTVTGSTASGTQDLAIDGEGFLGFANAMTFTISIEMSAGMAMTVTQTHSGAVGANWAWDGSSDAVDTHGVMVFSDYNGSEYHVDNTVAINGQASSASIPIPSTAAGDVPLEVSCTADTLTTHPQGSPFTTRWHR</sequence>
<dbReference type="KEGG" id="lyk:FLP23_06365"/>